<dbReference type="InterPro" id="IPR011037">
    <property type="entry name" value="Pyrv_Knase-like_insert_dom_sf"/>
</dbReference>
<sequence length="241" mass="26619">MAEPRVLTVSVGRVVDLPWRGRAVASAIRKTPQSGPVMFTPDGAVGDQQADRRHHGGPDKAALAYPVEHYARWSDEIGRDLEVPAFGENLTTEGLLESTAVLGTVYEVGTAILQVSQPRRPCFKLAAAHAVDDMAVVTERTGRTGVYLRVLRAGEIRAGDRFETARRPSHGITAAEVHRVLNIDRHDLLGSGRLLHHRELLPEAWVTLLRRRFDGELDDQNLRLHGAPQTADRHAGRHPEK</sequence>
<evidence type="ECO:0000256" key="1">
    <source>
        <dbReference type="SAM" id="MobiDB-lite"/>
    </source>
</evidence>
<dbReference type="Pfam" id="PF03473">
    <property type="entry name" value="MOSC"/>
    <property type="match status" value="1"/>
</dbReference>
<organism evidence="3 4">
    <name type="scientific">Gordonia soli NBRC 108243</name>
    <dbReference type="NCBI Taxonomy" id="1223545"/>
    <lineage>
        <taxon>Bacteria</taxon>
        <taxon>Bacillati</taxon>
        <taxon>Actinomycetota</taxon>
        <taxon>Actinomycetes</taxon>
        <taxon>Mycobacteriales</taxon>
        <taxon>Gordoniaceae</taxon>
        <taxon>Gordonia</taxon>
    </lineage>
</organism>
<dbReference type="RefSeq" id="WP_007618437.1">
    <property type="nucleotide sequence ID" value="NZ_BANX01000007.1"/>
</dbReference>
<dbReference type="InterPro" id="IPR005302">
    <property type="entry name" value="MoCF_Sase_C"/>
</dbReference>
<keyword evidence="4" id="KW-1185">Reference proteome</keyword>
<comment type="caution">
    <text evidence="3">The sequence shown here is derived from an EMBL/GenBank/DDBJ whole genome shotgun (WGS) entry which is preliminary data.</text>
</comment>
<dbReference type="InterPro" id="IPR052353">
    <property type="entry name" value="Benzoxazolinone_Detox_Enz"/>
</dbReference>
<proteinExistence type="predicted"/>
<dbReference type="PANTHER" id="PTHR30212:SF2">
    <property type="entry name" value="PROTEIN YIIM"/>
    <property type="match status" value="1"/>
</dbReference>
<dbReference type="PANTHER" id="PTHR30212">
    <property type="entry name" value="PROTEIN YIIM"/>
    <property type="match status" value="1"/>
</dbReference>
<dbReference type="eggNOG" id="COG2258">
    <property type="taxonomic scope" value="Bacteria"/>
</dbReference>
<evidence type="ECO:0000313" key="3">
    <source>
        <dbReference type="EMBL" id="GAC67356.1"/>
    </source>
</evidence>
<dbReference type="AlphaFoldDB" id="M0QGF5"/>
<dbReference type="EMBL" id="BANX01000007">
    <property type="protein sequence ID" value="GAC67356.1"/>
    <property type="molecule type" value="Genomic_DNA"/>
</dbReference>
<evidence type="ECO:0000313" key="4">
    <source>
        <dbReference type="Proteomes" id="UP000011666"/>
    </source>
</evidence>
<name>M0QGF5_9ACTN</name>
<gene>
    <name evidence="3" type="ORF">GS4_07_01050</name>
</gene>
<dbReference type="STRING" id="1223545.GS4_07_01050"/>
<dbReference type="SUPFAM" id="SSF50800">
    <property type="entry name" value="PK beta-barrel domain-like"/>
    <property type="match status" value="1"/>
</dbReference>
<dbReference type="OrthoDB" id="9786134at2"/>
<evidence type="ECO:0000259" key="2">
    <source>
        <dbReference type="PROSITE" id="PS51340"/>
    </source>
</evidence>
<dbReference type="GO" id="GO:0030151">
    <property type="term" value="F:molybdenum ion binding"/>
    <property type="evidence" value="ECO:0007669"/>
    <property type="project" value="InterPro"/>
</dbReference>
<feature type="domain" description="MOSC" evidence="2">
    <location>
        <begin position="31"/>
        <end position="165"/>
    </location>
</feature>
<dbReference type="PROSITE" id="PS51340">
    <property type="entry name" value="MOSC"/>
    <property type="match status" value="1"/>
</dbReference>
<protein>
    <recommendedName>
        <fullName evidence="2">MOSC domain-containing protein</fullName>
    </recommendedName>
</protein>
<dbReference type="GO" id="GO:0030170">
    <property type="term" value="F:pyridoxal phosphate binding"/>
    <property type="evidence" value="ECO:0007669"/>
    <property type="project" value="InterPro"/>
</dbReference>
<dbReference type="GO" id="GO:0003824">
    <property type="term" value="F:catalytic activity"/>
    <property type="evidence" value="ECO:0007669"/>
    <property type="project" value="InterPro"/>
</dbReference>
<accession>M0QGF5</accession>
<feature type="region of interest" description="Disordered" evidence="1">
    <location>
        <begin position="33"/>
        <end position="59"/>
    </location>
</feature>
<dbReference type="Proteomes" id="UP000011666">
    <property type="component" value="Unassembled WGS sequence"/>
</dbReference>
<dbReference type="Gene3D" id="2.40.33.20">
    <property type="entry name" value="PK beta-barrel domain-like"/>
    <property type="match status" value="1"/>
</dbReference>
<reference evidence="3 4" key="1">
    <citation type="submission" date="2013-01" db="EMBL/GenBank/DDBJ databases">
        <title>Whole genome shotgun sequence of Gordonia soli NBRC 108243.</title>
        <authorList>
            <person name="Isaki-Nakamura S."/>
            <person name="Hosoyama A."/>
            <person name="Tsuchikane K."/>
            <person name="Ando Y."/>
            <person name="Baba S."/>
            <person name="Ohji S."/>
            <person name="Hamada M."/>
            <person name="Tamura T."/>
            <person name="Yamazoe A."/>
            <person name="Yamazaki S."/>
            <person name="Fujita N."/>
        </authorList>
    </citation>
    <scope>NUCLEOTIDE SEQUENCE [LARGE SCALE GENOMIC DNA]</scope>
    <source>
        <strain evidence="3 4">NBRC 108243</strain>
    </source>
</reference>